<comment type="subcellular location">
    <subcellularLocation>
        <location evidence="1">Membrane</location>
        <topology evidence="1">Single-pass membrane protein</topology>
    </subcellularLocation>
</comment>
<sequence length="245" mass="26844">MSFPFFLLCTITALIPLVLSLNITLESAPEASQSTRILLRHDHDDPFEFNLGAFTVDGYLEATANQVVAAFIADRIVNMTFNYSSSFGKECILLAWIPQAKPHNKFAQSEPFSVTSGRSSPTSESTTLVSTVRSTSPTTSSLTSPSDSGTAQSTTKAIPTEAVVGVVIGSFVLLSIVSGAVFIILWRRRNRKLKESAPSRAFWRYLDRKGPPISRPVREPLPVYTAQGRTFQRPAVRPPPSRLPD</sequence>
<evidence type="ECO:0000256" key="4">
    <source>
        <dbReference type="ARBA" id="ARBA00023136"/>
    </source>
</evidence>
<evidence type="ECO:0000313" key="9">
    <source>
        <dbReference type="Proteomes" id="UP000218334"/>
    </source>
</evidence>
<keyword evidence="3 6" id="KW-1133">Transmembrane helix</keyword>
<evidence type="ECO:0008006" key="10">
    <source>
        <dbReference type="Google" id="ProtNLM"/>
    </source>
</evidence>
<dbReference type="InterPro" id="IPR051694">
    <property type="entry name" value="Immunoregulatory_rcpt-like"/>
</dbReference>
<feature type="compositionally biased region" description="Pro residues" evidence="5">
    <location>
        <begin position="236"/>
        <end position="245"/>
    </location>
</feature>
<dbReference type="GO" id="GO:0016020">
    <property type="term" value="C:membrane"/>
    <property type="evidence" value="ECO:0007669"/>
    <property type="project" value="UniProtKB-SubCell"/>
</dbReference>
<dbReference type="AlphaFoldDB" id="A0A2H3B6J7"/>
<evidence type="ECO:0000256" key="5">
    <source>
        <dbReference type="SAM" id="MobiDB-lite"/>
    </source>
</evidence>
<keyword evidence="2 6" id="KW-0812">Transmembrane</keyword>
<reference evidence="9" key="1">
    <citation type="journal article" date="2017" name="Nat. Ecol. Evol.">
        <title>Genome expansion and lineage-specific genetic innovations in the forest pathogenic fungi Armillaria.</title>
        <authorList>
            <person name="Sipos G."/>
            <person name="Prasanna A.N."/>
            <person name="Walter M.C."/>
            <person name="O'Connor E."/>
            <person name="Balint B."/>
            <person name="Krizsan K."/>
            <person name="Kiss B."/>
            <person name="Hess J."/>
            <person name="Varga T."/>
            <person name="Slot J."/>
            <person name="Riley R."/>
            <person name="Boka B."/>
            <person name="Rigling D."/>
            <person name="Barry K."/>
            <person name="Lee J."/>
            <person name="Mihaltcheva S."/>
            <person name="LaButti K."/>
            <person name="Lipzen A."/>
            <person name="Waldron R."/>
            <person name="Moloney N.M."/>
            <person name="Sperisen C."/>
            <person name="Kredics L."/>
            <person name="Vagvoelgyi C."/>
            <person name="Patrignani A."/>
            <person name="Fitzpatrick D."/>
            <person name="Nagy I."/>
            <person name="Doyle S."/>
            <person name="Anderson J.B."/>
            <person name="Grigoriev I.V."/>
            <person name="Gueldener U."/>
            <person name="Muensterkoetter M."/>
            <person name="Nagy L.G."/>
        </authorList>
    </citation>
    <scope>NUCLEOTIDE SEQUENCE [LARGE SCALE GENOMIC DNA]</scope>
    <source>
        <strain evidence="9">28-4</strain>
    </source>
</reference>
<feature type="region of interest" description="Disordered" evidence="5">
    <location>
        <begin position="217"/>
        <end position="245"/>
    </location>
</feature>
<evidence type="ECO:0000256" key="6">
    <source>
        <dbReference type="SAM" id="Phobius"/>
    </source>
</evidence>
<dbReference type="Proteomes" id="UP000218334">
    <property type="component" value="Unassembled WGS sequence"/>
</dbReference>
<feature type="signal peptide" evidence="7">
    <location>
        <begin position="1"/>
        <end position="20"/>
    </location>
</feature>
<name>A0A2H3B6J7_9AGAR</name>
<feature type="transmembrane region" description="Helical" evidence="6">
    <location>
        <begin position="162"/>
        <end position="186"/>
    </location>
</feature>
<evidence type="ECO:0000256" key="7">
    <source>
        <dbReference type="SAM" id="SignalP"/>
    </source>
</evidence>
<dbReference type="PANTHER" id="PTHR15549:SF26">
    <property type="entry name" value="AXIAL BUDDING PATTERN PROTEIN 2-RELATED"/>
    <property type="match status" value="1"/>
</dbReference>
<accession>A0A2H3B6J7</accession>
<feature type="compositionally biased region" description="Low complexity" evidence="5">
    <location>
        <begin position="119"/>
        <end position="150"/>
    </location>
</feature>
<organism evidence="8 9">
    <name type="scientific">Armillaria solidipes</name>
    <dbReference type="NCBI Taxonomy" id="1076256"/>
    <lineage>
        <taxon>Eukaryota</taxon>
        <taxon>Fungi</taxon>
        <taxon>Dikarya</taxon>
        <taxon>Basidiomycota</taxon>
        <taxon>Agaricomycotina</taxon>
        <taxon>Agaricomycetes</taxon>
        <taxon>Agaricomycetidae</taxon>
        <taxon>Agaricales</taxon>
        <taxon>Marasmiineae</taxon>
        <taxon>Physalacriaceae</taxon>
        <taxon>Armillaria</taxon>
    </lineage>
</organism>
<proteinExistence type="predicted"/>
<keyword evidence="9" id="KW-1185">Reference proteome</keyword>
<evidence type="ECO:0000256" key="2">
    <source>
        <dbReference type="ARBA" id="ARBA00022692"/>
    </source>
</evidence>
<feature type="region of interest" description="Disordered" evidence="5">
    <location>
        <begin position="108"/>
        <end position="155"/>
    </location>
</feature>
<dbReference type="GO" id="GO:0071944">
    <property type="term" value="C:cell periphery"/>
    <property type="evidence" value="ECO:0007669"/>
    <property type="project" value="UniProtKB-ARBA"/>
</dbReference>
<feature type="compositionally biased region" description="Polar residues" evidence="5">
    <location>
        <begin position="108"/>
        <end position="118"/>
    </location>
</feature>
<evidence type="ECO:0000313" key="8">
    <source>
        <dbReference type="EMBL" id="PBK64484.1"/>
    </source>
</evidence>
<evidence type="ECO:0000256" key="3">
    <source>
        <dbReference type="ARBA" id="ARBA00022989"/>
    </source>
</evidence>
<protein>
    <recommendedName>
        <fullName evidence="10">Mid2 domain-containing protein</fullName>
    </recommendedName>
</protein>
<evidence type="ECO:0000256" key="1">
    <source>
        <dbReference type="ARBA" id="ARBA00004167"/>
    </source>
</evidence>
<dbReference type="EMBL" id="KZ293451">
    <property type="protein sequence ID" value="PBK64484.1"/>
    <property type="molecule type" value="Genomic_DNA"/>
</dbReference>
<keyword evidence="4 6" id="KW-0472">Membrane</keyword>
<gene>
    <name evidence="8" type="ORF">ARMSODRAFT_1087906</name>
</gene>
<feature type="chain" id="PRO_5013709060" description="Mid2 domain-containing protein" evidence="7">
    <location>
        <begin position="21"/>
        <end position="245"/>
    </location>
</feature>
<keyword evidence="7" id="KW-0732">Signal</keyword>
<dbReference type="PANTHER" id="PTHR15549">
    <property type="entry name" value="PAIRED IMMUNOGLOBULIN-LIKE TYPE 2 RECEPTOR"/>
    <property type="match status" value="1"/>
</dbReference>